<dbReference type="OrthoDB" id="6769633at2759"/>
<accession>A0A9P0C8G7</accession>
<evidence type="ECO:0000313" key="3">
    <source>
        <dbReference type="Proteomes" id="UP001153636"/>
    </source>
</evidence>
<reference evidence="2" key="1">
    <citation type="submission" date="2022-01" db="EMBL/GenBank/DDBJ databases">
        <authorList>
            <person name="King R."/>
        </authorList>
    </citation>
    <scope>NUCLEOTIDE SEQUENCE</scope>
</reference>
<keyword evidence="3" id="KW-1185">Reference proteome</keyword>
<dbReference type="EMBL" id="OV651813">
    <property type="protein sequence ID" value="CAH1098922.1"/>
    <property type="molecule type" value="Genomic_DNA"/>
</dbReference>
<dbReference type="AlphaFoldDB" id="A0A9P0C8G7"/>
<proteinExistence type="predicted"/>
<name>A0A9P0C8G7_9CUCU</name>
<organism evidence="2 3">
    <name type="scientific">Psylliodes chrysocephalus</name>
    <dbReference type="NCBI Taxonomy" id="3402493"/>
    <lineage>
        <taxon>Eukaryota</taxon>
        <taxon>Metazoa</taxon>
        <taxon>Ecdysozoa</taxon>
        <taxon>Arthropoda</taxon>
        <taxon>Hexapoda</taxon>
        <taxon>Insecta</taxon>
        <taxon>Pterygota</taxon>
        <taxon>Neoptera</taxon>
        <taxon>Endopterygota</taxon>
        <taxon>Coleoptera</taxon>
        <taxon>Polyphaga</taxon>
        <taxon>Cucujiformia</taxon>
        <taxon>Chrysomeloidea</taxon>
        <taxon>Chrysomelidae</taxon>
        <taxon>Galerucinae</taxon>
        <taxon>Alticini</taxon>
        <taxon>Psylliodes</taxon>
    </lineage>
</organism>
<evidence type="ECO:0000313" key="2">
    <source>
        <dbReference type="EMBL" id="CAH1098922.1"/>
    </source>
</evidence>
<sequence length="194" mass="22868">MLREAKRKCYPDEASISVTNIAAEVKLQSLVDHTVRRIIEVQKDVILQIFRDTSENVTMIYKWDCDESADHATYRQEFTNSEGKKIDEYMYAICLVPLQLNVDSNIVWQNSRPSSTRFCRPIKLLFDKESTPLIKKEIKSVKEQIENKFPTRIEEFNMNINHKFCLTMIDGKTCNFRIIVTVMWDLWSYAKNNE</sequence>
<dbReference type="Proteomes" id="UP001153636">
    <property type="component" value="Chromosome 1"/>
</dbReference>
<protein>
    <recommendedName>
        <fullName evidence="1">V(D)J recombination-activating protein 1 RNase H domain-containing protein</fullName>
    </recommendedName>
</protein>
<feature type="domain" description="V(D)J recombination-activating protein 1 RNase H" evidence="1">
    <location>
        <begin position="60"/>
        <end position="173"/>
    </location>
</feature>
<dbReference type="InterPro" id="IPR058554">
    <property type="entry name" value="RAG1_RNase_H"/>
</dbReference>
<evidence type="ECO:0000259" key="1">
    <source>
        <dbReference type="Pfam" id="PF26100"/>
    </source>
</evidence>
<dbReference type="Pfam" id="PF26100">
    <property type="entry name" value="RAG1_RNase_H"/>
    <property type="match status" value="1"/>
</dbReference>
<gene>
    <name evidence="2" type="ORF">PSYICH_LOCUS919</name>
</gene>